<dbReference type="Gene3D" id="2.10.90.10">
    <property type="entry name" value="Cystine-knot cytokines"/>
    <property type="match status" value="1"/>
</dbReference>
<feature type="region of interest" description="Disordered" evidence="4">
    <location>
        <begin position="466"/>
        <end position="565"/>
    </location>
</feature>
<comment type="caution">
    <text evidence="7">The sequence shown here is derived from an EMBL/GenBank/DDBJ whole genome shotgun (WGS) entry which is preliminary data.</text>
</comment>
<sequence>MSLTKIPSLLAFVLAVSCAIGSAQQSNSSKPVIFITTPEPTNVSDSGDSESRVNQHIIKEYPVGINNSNKKQVVSSQGYQLEVIEDKTSEEAPGQSQKGSESQFNIFPTGTLGVDQYIQGDYDENSAKEDTKEDYVHKGRLAYDDIKPRSDISKVREIFVSKQMNEKQHSLPTPTDAYDSPPRTPHESKFKFEYESPVKYHVNNPVVLKQSILPLVQASPIVPLPLQLPHIPHDIDGHTAGYGHGFHHHQQKLKSKPLKPSVVYRDPKDRFDHHDKIRTLDKDHHSIEKDPHHPHHDYEPHVIEKGHEFHAYRHGKKVHQQPAYYYDQGKIPECAHKNKYIYNLTFCLDDPHYPTETIVWALKEAGPHSKKLLTDVTYQSADNLVTGLTRAVEEGYTYKHYFGASHAQNVHLDKYKPPYHGYTYSTDYFKKGGYICPSDIYYARPKRAMNTYGKWKVIVNVDHVPEHGHEKHGHHGPYGKEHEGHGKGHGHDSYGKEHGHDGYGKDHGHDSYGKDHGHDGYGKEHGHHGHEGYGKEHGHDSYGKEHGHDSYGKQQGHDSYGKDGHDAHGYGVDSYLHAIKKREYKEYKKSYTQTLRLEQCIYPNAPCSYVDSHYHSKCIQKHNFVRLVAWTHEEGLHVDTFKMPIACSCHVRQPIHFYHESGHHEHKQGHVVPPVDTYRHGHGDHHHQQIEGLKKLY</sequence>
<feature type="compositionally biased region" description="Polar residues" evidence="4">
    <location>
        <begin position="94"/>
        <end position="107"/>
    </location>
</feature>
<feature type="chain" id="PRO_5045745104" description="Spaetzle domain-containing protein" evidence="5">
    <location>
        <begin position="24"/>
        <end position="697"/>
    </location>
</feature>
<feature type="signal peptide" evidence="5">
    <location>
        <begin position="1"/>
        <end position="23"/>
    </location>
</feature>
<keyword evidence="3" id="KW-0325">Glycoprotein</keyword>
<evidence type="ECO:0000256" key="2">
    <source>
        <dbReference type="ARBA" id="ARBA00023157"/>
    </source>
</evidence>
<accession>A0ABP1S9I2</accession>
<evidence type="ECO:0000259" key="6">
    <source>
        <dbReference type="Pfam" id="PF16077"/>
    </source>
</evidence>
<name>A0ABP1S9I2_9HEXA</name>
<evidence type="ECO:0000256" key="1">
    <source>
        <dbReference type="ARBA" id="ARBA00022729"/>
    </source>
</evidence>
<feature type="region of interest" description="Disordered" evidence="4">
    <location>
        <begin position="88"/>
        <end position="107"/>
    </location>
</feature>
<evidence type="ECO:0000313" key="7">
    <source>
        <dbReference type="EMBL" id="CAL8148324.1"/>
    </source>
</evidence>
<dbReference type="SUPFAM" id="SSF57501">
    <property type="entry name" value="Cystine-knot cytokines"/>
    <property type="match status" value="1"/>
</dbReference>
<keyword evidence="8" id="KW-1185">Reference proteome</keyword>
<dbReference type="PANTHER" id="PTHR23199:SF12">
    <property type="entry name" value="NEUROTROPHIN 1-RELATED"/>
    <property type="match status" value="1"/>
</dbReference>
<evidence type="ECO:0000256" key="5">
    <source>
        <dbReference type="SAM" id="SignalP"/>
    </source>
</evidence>
<feature type="compositionally biased region" description="Basic and acidic residues" evidence="4">
    <location>
        <begin position="478"/>
        <end position="565"/>
    </location>
</feature>
<gene>
    <name evidence="7" type="ORF">ODALV1_LOCUS31388</name>
</gene>
<evidence type="ECO:0000256" key="4">
    <source>
        <dbReference type="SAM" id="MobiDB-lite"/>
    </source>
</evidence>
<protein>
    <recommendedName>
        <fullName evidence="6">Spaetzle domain-containing protein</fullName>
    </recommendedName>
</protein>
<dbReference type="PANTHER" id="PTHR23199">
    <property type="entry name" value="NEUROTROPHIN 1-RELATED"/>
    <property type="match status" value="1"/>
</dbReference>
<dbReference type="InterPro" id="IPR052444">
    <property type="entry name" value="Spz/Toll_ligand-like"/>
</dbReference>
<feature type="domain" description="Spaetzle" evidence="6">
    <location>
        <begin position="588"/>
        <end position="651"/>
    </location>
</feature>
<dbReference type="Pfam" id="PF16077">
    <property type="entry name" value="Spaetzle"/>
    <property type="match status" value="1"/>
</dbReference>
<reference evidence="7 8" key="1">
    <citation type="submission" date="2024-08" db="EMBL/GenBank/DDBJ databases">
        <authorList>
            <person name="Cucini C."/>
            <person name="Frati F."/>
        </authorList>
    </citation>
    <scope>NUCLEOTIDE SEQUENCE [LARGE SCALE GENOMIC DNA]</scope>
</reference>
<feature type="region of interest" description="Disordered" evidence="4">
    <location>
        <begin position="164"/>
        <end position="185"/>
    </location>
</feature>
<dbReference type="Proteomes" id="UP001642540">
    <property type="component" value="Unassembled WGS sequence"/>
</dbReference>
<evidence type="ECO:0000256" key="3">
    <source>
        <dbReference type="ARBA" id="ARBA00023180"/>
    </source>
</evidence>
<proteinExistence type="predicted"/>
<dbReference type="InterPro" id="IPR029034">
    <property type="entry name" value="Cystine-knot_cytokine"/>
</dbReference>
<evidence type="ECO:0000313" key="8">
    <source>
        <dbReference type="Proteomes" id="UP001642540"/>
    </source>
</evidence>
<dbReference type="InterPro" id="IPR032104">
    <property type="entry name" value="Spaetzle"/>
</dbReference>
<dbReference type="EMBL" id="CAXLJM020000170">
    <property type="protein sequence ID" value="CAL8148324.1"/>
    <property type="molecule type" value="Genomic_DNA"/>
</dbReference>
<keyword evidence="1 5" id="KW-0732">Signal</keyword>
<dbReference type="PROSITE" id="PS51257">
    <property type="entry name" value="PROKAR_LIPOPROTEIN"/>
    <property type="match status" value="1"/>
</dbReference>
<keyword evidence="2" id="KW-1015">Disulfide bond</keyword>
<organism evidence="7 8">
    <name type="scientific">Orchesella dallaii</name>
    <dbReference type="NCBI Taxonomy" id="48710"/>
    <lineage>
        <taxon>Eukaryota</taxon>
        <taxon>Metazoa</taxon>
        <taxon>Ecdysozoa</taxon>
        <taxon>Arthropoda</taxon>
        <taxon>Hexapoda</taxon>
        <taxon>Collembola</taxon>
        <taxon>Entomobryomorpha</taxon>
        <taxon>Entomobryoidea</taxon>
        <taxon>Orchesellidae</taxon>
        <taxon>Orchesellinae</taxon>
        <taxon>Orchesella</taxon>
    </lineage>
</organism>